<gene>
    <name evidence="1" type="ORF">HETIRDRAFT_247307</name>
</gene>
<dbReference type="KEGG" id="hir:HETIRDRAFT_247307"/>
<reference evidence="1 2" key="1">
    <citation type="journal article" date="2012" name="New Phytol.">
        <title>Insight into trade-off between wood decay and parasitism from the genome of a fungal forest pathogen.</title>
        <authorList>
            <person name="Olson A."/>
            <person name="Aerts A."/>
            <person name="Asiegbu F."/>
            <person name="Belbahri L."/>
            <person name="Bouzid O."/>
            <person name="Broberg A."/>
            <person name="Canback B."/>
            <person name="Coutinho P.M."/>
            <person name="Cullen D."/>
            <person name="Dalman K."/>
            <person name="Deflorio G."/>
            <person name="van Diepen L.T."/>
            <person name="Dunand C."/>
            <person name="Duplessis S."/>
            <person name="Durling M."/>
            <person name="Gonthier P."/>
            <person name="Grimwood J."/>
            <person name="Fossdal C.G."/>
            <person name="Hansson D."/>
            <person name="Henrissat B."/>
            <person name="Hietala A."/>
            <person name="Himmelstrand K."/>
            <person name="Hoffmeister D."/>
            <person name="Hogberg N."/>
            <person name="James T.Y."/>
            <person name="Karlsson M."/>
            <person name="Kohler A."/>
            <person name="Kues U."/>
            <person name="Lee Y.H."/>
            <person name="Lin Y.C."/>
            <person name="Lind M."/>
            <person name="Lindquist E."/>
            <person name="Lombard V."/>
            <person name="Lucas S."/>
            <person name="Lunden K."/>
            <person name="Morin E."/>
            <person name="Murat C."/>
            <person name="Park J."/>
            <person name="Raffaello T."/>
            <person name="Rouze P."/>
            <person name="Salamov A."/>
            <person name="Schmutz J."/>
            <person name="Solheim H."/>
            <person name="Stahlberg J."/>
            <person name="Velez H."/>
            <person name="de Vries R.P."/>
            <person name="Wiebenga A."/>
            <person name="Woodward S."/>
            <person name="Yakovlev I."/>
            <person name="Garbelotto M."/>
            <person name="Martin F."/>
            <person name="Grigoriev I.V."/>
            <person name="Stenlid J."/>
        </authorList>
    </citation>
    <scope>NUCLEOTIDE SEQUENCE [LARGE SCALE GENOMIC DNA]</scope>
    <source>
        <strain evidence="1 2">TC 32-1</strain>
    </source>
</reference>
<evidence type="ECO:0000313" key="1">
    <source>
        <dbReference type="EMBL" id="ETW80836.1"/>
    </source>
</evidence>
<accession>W4K722</accession>
<dbReference type="Proteomes" id="UP000030671">
    <property type="component" value="Unassembled WGS sequence"/>
</dbReference>
<dbReference type="EMBL" id="KI925459">
    <property type="protein sequence ID" value="ETW80836.1"/>
    <property type="molecule type" value="Genomic_DNA"/>
</dbReference>
<dbReference type="InParanoid" id="W4K722"/>
<keyword evidence="2" id="KW-1185">Reference proteome</keyword>
<dbReference type="HOGENOM" id="CLU_111203_0_0_1"/>
<proteinExistence type="predicted"/>
<dbReference type="GeneID" id="20669163"/>
<dbReference type="eggNOG" id="ENOG502SPAK">
    <property type="taxonomic scope" value="Eukaryota"/>
</dbReference>
<feature type="non-terminal residue" evidence="1">
    <location>
        <position position="1"/>
    </location>
</feature>
<protein>
    <submittedName>
        <fullName evidence="1">Uncharacterized protein</fullName>
    </submittedName>
</protein>
<organism evidence="1 2">
    <name type="scientific">Heterobasidion irregulare (strain TC 32-1)</name>
    <dbReference type="NCBI Taxonomy" id="747525"/>
    <lineage>
        <taxon>Eukaryota</taxon>
        <taxon>Fungi</taxon>
        <taxon>Dikarya</taxon>
        <taxon>Basidiomycota</taxon>
        <taxon>Agaricomycotina</taxon>
        <taxon>Agaricomycetes</taxon>
        <taxon>Russulales</taxon>
        <taxon>Bondarzewiaceae</taxon>
        <taxon>Heterobasidion</taxon>
        <taxon>Heterobasidion annosum species complex</taxon>
    </lineage>
</organism>
<evidence type="ECO:0000313" key="2">
    <source>
        <dbReference type="Proteomes" id="UP000030671"/>
    </source>
</evidence>
<sequence>GVDPASIVGKVLTRIRSSPTHPAVTLDFADRTTYQVRVDGYDPAHRGVPKSLETNALLARLCAPAGVHAHVRLTVARSTFVKLKDTAHARAPASGAESRWGVEHLALAIQFEEQPGWHCVWATMAEYEGEFGPCKFRSFDDVYLDKIQRAPAPAPAP</sequence>
<dbReference type="RefSeq" id="XP_009547536.1">
    <property type="nucleotide sequence ID" value="XM_009549241.1"/>
</dbReference>
<name>W4K722_HETIT</name>
<dbReference type="AlphaFoldDB" id="W4K722"/>
<feature type="non-terminal residue" evidence="1">
    <location>
        <position position="157"/>
    </location>
</feature>
<dbReference type="OrthoDB" id="3197787at2759"/>